<dbReference type="AlphaFoldDB" id="A0AAV0Q384"/>
<keyword evidence="6" id="KW-1185">Reference proteome</keyword>
<evidence type="ECO:0000313" key="5">
    <source>
        <dbReference type="EMBL" id="CAI0539730.1"/>
    </source>
</evidence>
<evidence type="ECO:0000256" key="4">
    <source>
        <dbReference type="ARBA" id="ARBA00023136"/>
    </source>
</evidence>
<evidence type="ECO:0000256" key="1">
    <source>
        <dbReference type="ARBA" id="ARBA00004141"/>
    </source>
</evidence>
<sequence length="146" mass="15251">MPSSRFTGSVTTPTVALSIDTGSPLLDHTLDGFLKIAGVAATRSLGEDAYHAARKGKLSGSDLEKSLKKMCKEGAYWGTVAGVYVGMEYGVERVRGRRDWKNAMLGGMATGALMSAATNKGTDKVVTDAITGGAIATAAKFLNYLV</sequence>
<evidence type="ECO:0000256" key="3">
    <source>
        <dbReference type="ARBA" id="ARBA00022989"/>
    </source>
</evidence>
<dbReference type="PANTHER" id="PTHR15371">
    <property type="entry name" value="TIM23"/>
    <property type="match status" value="1"/>
</dbReference>
<reference evidence="5" key="1">
    <citation type="submission" date="2022-08" db="EMBL/GenBank/DDBJ databases">
        <authorList>
            <person name="Gutierrez-Valencia J."/>
        </authorList>
    </citation>
    <scope>NUCLEOTIDE SEQUENCE</scope>
</reference>
<keyword evidence="4" id="KW-0472">Membrane</keyword>
<organism evidence="5 6">
    <name type="scientific">Linum tenue</name>
    <dbReference type="NCBI Taxonomy" id="586396"/>
    <lineage>
        <taxon>Eukaryota</taxon>
        <taxon>Viridiplantae</taxon>
        <taxon>Streptophyta</taxon>
        <taxon>Embryophyta</taxon>
        <taxon>Tracheophyta</taxon>
        <taxon>Spermatophyta</taxon>
        <taxon>Magnoliopsida</taxon>
        <taxon>eudicotyledons</taxon>
        <taxon>Gunneridae</taxon>
        <taxon>Pentapetalae</taxon>
        <taxon>rosids</taxon>
        <taxon>fabids</taxon>
        <taxon>Malpighiales</taxon>
        <taxon>Linaceae</taxon>
        <taxon>Linum</taxon>
    </lineage>
</organism>
<dbReference type="EMBL" id="CAMGYJ010000009">
    <property type="protein sequence ID" value="CAI0539730.1"/>
    <property type="molecule type" value="Genomic_DNA"/>
</dbReference>
<evidence type="ECO:0000313" key="6">
    <source>
        <dbReference type="Proteomes" id="UP001154282"/>
    </source>
</evidence>
<keyword evidence="2" id="KW-0812">Transmembrane</keyword>
<gene>
    <name evidence="5" type="ORF">LITE_LOCUS41394</name>
</gene>
<protein>
    <submittedName>
        <fullName evidence="5">Uncharacterized protein</fullName>
    </submittedName>
</protein>
<proteinExistence type="predicted"/>
<dbReference type="GO" id="GO:0015171">
    <property type="term" value="F:amino acid transmembrane transporter activity"/>
    <property type="evidence" value="ECO:0007669"/>
    <property type="project" value="TreeGrafter"/>
</dbReference>
<comment type="caution">
    <text evidence="5">The sequence shown here is derived from an EMBL/GenBank/DDBJ whole genome shotgun (WGS) entry which is preliminary data.</text>
</comment>
<name>A0AAV0Q384_9ROSI</name>
<comment type="subcellular location">
    <subcellularLocation>
        <location evidence="1">Membrane</location>
        <topology evidence="1">Multi-pass membrane protein</topology>
    </subcellularLocation>
</comment>
<dbReference type="InterPro" id="IPR045238">
    <property type="entry name" value="Tim23-like"/>
</dbReference>
<dbReference type="Pfam" id="PF02466">
    <property type="entry name" value="Tim17"/>
    <property type="match status" value="1"/>
</dbReference>
<keyword evidence="3" id="KW-1133">Transmembrane helix</keyword>
<evidence type="ECO:0000256" key="2">
    <source>
        <dbReference type="ARBA" id="ARBA00022692"/>
    </source>
</evidence>
<accession>A0AAV0Q384</accession>
<dbReference type="Proteomes" id="UP001154282">
    <property type="component" value="Unassembled WGS sequence"/>
</dbReference>
<dbReference type="PANTHER" id="PTHR15371:SF2">
    <property type="entry name" value="OUTER ENVELOPE PORE PROTEIN 16-1, CHLOROPLASTIC"/>
    <property type="match status" value="1"/>
</dbReference>
<dbReference type="GO" id="GO:0009707">
    <property type="term" value="C:chloroplast outer membrane"/>
    <property type="evidence" value="ECO:0007669"/>
    <property type="project" value="TreeGrafter"/>
</dbReference>
<dbReference type="GO" id="GO:0045037">
    <property type="term" value="P:protein import into chloroplast stroma"/>
    <property type="evidence" value="ECO:0007669"/>
    <property type="project" value="TreeGrafter"/>
</dbReference>